<dbReference type="OrthoDB" id="2592504at2759"/>
<dbReference type="InterPro" id="IPR056143">
    <property type="entry name" value="DUF7726"/>
</dbReference>
<evidence type="ECO:0000313" key="3">
    <source>
        <dbReference type="Proteomes" id="UP000198211"/>
    </source>
</evidence>
<feature type="domain" description="DUF7726" evidence="1">
    <location>
        <begin position="105"/>
        <end position="177"/>
    </location>
</feature>
<name>A0A225UV96_9STRA</name>
<gene>
    <name evidence="2" type="ORF">PHMEG_00033235</name>
</gene>
<organism evidence="2 3">
    <name type="scientific">Phytophthora megakarya</name>
    <dbReference type="NCBI Taxonomy" id="4795"/>
    <lineage>
        <taxon>Eukaryota</taxon>
        <taxon>Sar</taxon>
        <taxon>Stramenopiles</taxon>
        <taxon>Oomycota</taxon>
        <taxon>Peronosporomycetes</taxon>
        <taxon>Peronosporales</taxon>
        <taxon>Peronosporaceae</taxon>
        <taxon>Phytophthora</taxon>
    </lineage>
</organism>
<dbReference type="STRING" id="4795.A0A225UV96"/>
<keyword evidence="3" id="KW-1185">Reference proteome</keyword>
<reference evidence="3" key="1">
    <citation type="submission" date="2017-03" db="EMBL/GenBank/DDBJ databases">
        <title>Phytopthora megakarya and P. palmivora, two closely related causual agents of cacao black pod achieved similar genome size and gene model numbers by different mechanisms.</title>
        <authorList>
            <person name="Ali S."/>
            <person name="Shao J."/>
            <person name="Larry D.J."/>
            <person name="Kronmiller B."/>
            <person name="Shen D."/>
            <person name="Strem M.D."/>
            <person name="Melnick R.L."/>
            <person name="Guiltinan M.J."/>
            <person name="Tyler B.M."/>
            <person name="Meinhardt L.W."/>
            <person name="Bailey B.A."/>
        </authorList>
    </citation>
    <scope>NUCLEOTIDE SEQUENCE [LARGE SCALE GENOMIC DNA]</scope>
    <source>
        <strain evidence="3">zdho120</strain>
    </source>
</reference>
<dbReference type="Pfam" id="PF24852">
    <property type="entry name" value="DUF7726"/>
    <property type="match status" value="1"/>
</dbReference>
<dbReference type="PANTHER" id="PTHR42339">
    <property type="entry name" value="HISTONE H1"/>
    <property type="match status" value="1"/>
</dbReference>
<dbReference type="PANTHER" id="PTHR42339:SF1">
    <property type="entry name" value="HISTONE H1"/>
    <property type="match status" value="1"/>
</dbReference>
<comment type="caution">
    <text evidence="2">The sequence shown here is derived from an EMBL/GenBank/DDBJ whole genome shotgun (WGS) entry which is preliminary data.</text>
</comment>
<accession>A0A225UV96</accession>
<evidence type="ECO:0000259" key="1">
    <source>
        <dbReference type="Pfam" id="PF24852"/>
    </source>
</evidence>
<dbReference type="AlphaFoldDB" id="A0A225UV96"/>
<proteinExistence type="predicted"/>
<sequence length="215" mass="24011">MVISLLSETSSSMATEANGVITTENVLASGSHYISTYVGSLVSVIQLVAVAVGSESEEEFDEENLQERKATEEKEHKSKKLKTGDEIFKRIEQVQLPDMDEYSNVPVYDDCDEIRKKINFVLGEKTVTKAAFLRALGDVNSNSLRSFMNLKRGAGSGATNVVYCTAYIFFEKKHILEDGKKNKKRLENKAKQGRQGFALRHDNGMRLVFVGYRGL</sequence>
<dbReference type="EMBL" id="NBNE01011567">
    <property type="protein sequence ID" value="OWY96486.1"/>
    <property type="molecule type" value="Genomic_DNA"/>
</dbReference>
<dbReference type="Proteomes" id="UP000198211">
    <property type="component" value="Unassembled WGS sequence"/>
</dbReference>
<evidence type="ECO:0000313" key="2">
    <source>
        <dbReference type="EMBL" id="OWY96486.1"/>
    </source>
</evidence>
<protein>
    <recommendedName>
        <fullName evidence="1">DUF7726 domain-containing protein</fullName>
    </recommendedName>
</protein>